<dbReference type="Gene3D" id="3.30.710.10">
    <property type="entry name" value="Potassium Channel Kv1.1, Chain A"/>
    <property type="match status" value="1"/>
</dbReference>
<dbReference type="InterPro" id="IPR006652">
    <property type="entry name" value="Kelch_1"/>
</dbReference>
<dbReference type="InterPro" id="IPR052392">
    <property type="entry name" value="Kelch-BTB_domain-containing"/>
</dbReference>
<evidence type="ECO:0000313" key="4">
    <source>
        <dbReference type="Proteomes" id="UP001627154"/>
    </source>
</evidence>
<dbReference type="AlphaFoldDB" id="A0ABD2VV60"/>
<dbReference type="SMART" id="SM00612">
    <property type="entry name" value="Kelch"/>
    <property type="match status" value="2"/>
</dbReference>
<accession>A0ABD2VV60</accession>
<evidence type="ECO:0000313" key="3">
    <source>
        <dbReference type="EMBL" id="KAL3384620.1"/>
    </source>
</evidence>
<evidence type="ECO:0000256" key="2">
    <source>
        <dbReference type="ARBA" id="ARBA00022737"/>
    </source>
</evidence>
<name>A0ABD2VV60_9HYME</name>
<dbReference type="InterPro" id="IPR011333">
    <property type="entry name" value="SKP1/BTB/POZ_sf"/>
</dbReference>
<organism evidence="3 4">
    <name type="scientific">Trichogramma kaykai</name>
    <dbReference type="NCBI Taxonomy" id="54128"/>
    <lineage>
        <taxon>Eukaryota</taxon>
        <taxon>Metazoa</taxon>
        <taxon>Ecdysozoa</taxon>
        <taxon>Arthropoda</taxon>
        <taxon>Hexapoda</taxon>
        <taxon>Insecta</taxon>
        <taxon>Pterygota</taxon>
        <taxon>Neoptera</taxon>
        <taxon>Endopterygota</taxon>
        <taxon>Hymenoptera</taxon>
        <taxon>Apocrita</taxon>
        <taxon>Proctotrupomorpha</taxon>
        <taxon>Chalcidoidea</taxon>
        <taxon>Trichogrammatidae</taxon>
        <taxon>Trichogramma</taxon>
    </lineage>
</organism>
<reference evidence="3 4" key="1">
    <citation type="journal article" date="2024" name="bioRxiv">
        <title>A reference genome for Trichogramma kaykai: A tiny desert-dwelling parasitoid wasp with competing sex-ratio distorters.</title>
        <authorList>
            <person name="Culotta J."/>
            <person name="Lindsey A.R."/>
        </authorList>
    </citation>
    <scope>NUCLEOTIDE SEQUENCE [LARGE SCALE GENOMIC DNA]</scope>
    <source>
        <strain evidence="3 4">KSX58</strain>
    </source>
</reference>
<keyword evidence="1" id="KW-0880">Kelch repeat</keyword>
<protein>
    <recommendedName>
        <fullName evidence="5">BTB domain-containing protein</fullName>
    </recommendedName>
</protein>
<dbReference type="SUPFAM" id="SSF117281">
    <property type="entry name" value="Kelch motif"/>
    <property type="match status" value="1"/>
</dbReference>
<dbReference type="Pfam" id="PF01344">
    <property type="entry name" value="Kelch_1"/>
    <property type="match status" value="1"/>
</dbReference>
<dbReference type="CDD" id="cd18186">
    <property type="entry name" value="BTB_POZ_ZBTB_KLHL-like"/>
    <property type="match status" value="1"/>
</dbReference>
<proteinExistence type="predicted"/>
<dbReference type="InterPro" id="IPR015915">
    <property type="entry name" value="Kelch-typ_b-propeller"/>
</dbReference>
<dbReference type="PANTHER" id="PTHR46375">
    <property type="entry name" value="KELCH REPEAT AND BTB DOMAIN-CONTAINING PROTEIN 13-RELATED"/>
    <property type="match status" value="1"/>
</dbReference>
<dbReference type="PANTHER" id="PTHR46375:SF3">
    <property type="entry name" value="KELCH REPEAT AND BTB DOMAIN-CONTAINING PROTEIN 13"/>
    <property type="match status" value="1"/>
</dbReference>
<evidence type="ECO:0000256" key="1">
    <source>
        <dbReference type="ARBA" id="ARBA00022441"/>
    </source>
</evidence>
<evidence type="ECO:0008006" key="5">
    <source>
        <dbReference type="Google" id="ProtNLM"/>
    </source>
</evidence>
<dbReference type="Proteomes" id="UP001627154">
    <property type="component" value="Unassembled WGS sequence"/>
</dbReference>
<gene>
    <name evidence="3" type="ORF">TKK_019710</name>
</gene>
<dbReference type="EMBL" id="JBJJXI010000170">
    <property type="protein sequence ID" value="KAL3384620.1"/>
    <property type="molecule type" value="Genomic_DNA"/>
</dbReference>
<sequence length="585" mass="67658">MEEDSSNLPHKKITLLFMDEVYKLDKEKLMSECEYFRTMFNQAFSDSKDDIIKIKFAFRPDSFKDFCTWMEKDSPPTDLEIPRIPGKSCLEHLEYNEDYDHFDRLRNLLEISLVYHANNLIHDLTSIVAQHWLNSCSKNQRYFFDIWISSLELRFPELADLAKFLCCQNLQSLDQSLFSRKELTHERFVSLMGSVHHTGSKEYLSNIIDARLSVEADDLKRKDLNDLLNRIKLAKRDSWTMNCFFVDTTKKEGSDFVISRDIFSLRPKKCVVNPHNKFERLINVWKTMCGDNKDLVGAGIIGKGSNIFRVGGEIRIGSNKFLLNVGRYCLITKRWYYLTRLRTPRRHMGLAISNNKLIVIGGVGRYRMKQSSIEMLDMTENTWTRGPELPETFTDIPACCVVRGMVVIHISRLYILNPFKNSWIGIQSNLHPNLLLGVRTFGVHGDTVYFVTSEFEQILAFKIQWVRDACEHDDGDCECEIVGAIISQTQVSQNQDLGILLNMTIANEIQSVAFCNEVDDLFNLVSTTDTFQKTSVEYSRTDESKKLVEKFALKDFPSFVFIGNGFQVIDPDYINLNHMEVPLNN</sequence>
<keyword evidence="2" id="KW-0677">Repeat</keyword>
<keyword evidence="4" id="KW-1185">Reference proteome</keyword>
<dbReference type="Gene3D" id="2.120.10.80">
    <property type="entry name" value="Kelch-type beta propeller"/>
    <property type="match status" value="1"/>
</dbReference>
<comment type="caution">
    <text evidence="3">The sequence shown here is derived from an EMBL/GenBank/DDBJ whole genome shotgun (WGS) entry which is preliminary data.</text>
</comment>